<comment type="catalytic activity">
    <reaction evidence="1">
        <text>Hydrolysis of terminal non-reducing N-acetyl-D-hexosamine residues in N-acetyl-beta-D-hexosaminides.</text>
        <dbReference type="EC" id="3.2.1.52"/>
    </reaction>
</comment>
<evidence type="ECO:0000256" key="2">
    <source>
        <dbReference type="ARBA" id="ARBA00006285"/>
    </source>
</evidence>
<evidence type="ECO:0000313" key="9">
    <source>
        <dbReference type="RefSeq" id="XP_025422820.1"/>
    </source>
</evidence>
<organism evidence="7">
    <name type="scientific">Sipha flava</name>
    <name type="common">yellow sugarcane aphid</name>
    <dbReference type="NCBI Taxonomy" id="143950"/>
    <lineage>
        <taxon>Eukaryota</taxon>
        <taxon>Metazoa</taxon>
        <taxon>Ecdysozoa</taxon>
        <taxon>Arthropoda</taxon>
        <taxon>Hexapoda</taxon>
        <taxon>Insecta</taxon>
        <taxon>Pterygota</taxon>
        <taxon>Neoptera</taxon>
        <taxon>Paraneoptera</taxon>
        <taxon>Hemiptera</taxon>
        <taxon>Sternorrhyncha</taxon>
        <taxon>Aphidomorpha</taxon>
        <taxon>Aphidoidea</taxon>
        <taxon>Aphididae</taxon>
        <taxon>Sipha</taxon>
    </lineage>
</organism>
<proteinExistence type="inferred from homology"/>
<dbReference type="Proteomes" id="UP000694846">
    <property type="component" value="Unplaced"/>
</dbReference>
<gene>
    <name evidence="7" type="primary">HEXDC</name>
    <name evidence="9" type="synonym">LOC112692378</name>
    <name evidence="7" type="ORF">g.21323</name>
</gene>
<reference evidence="9" key="2">
    <citation type="submission" date="2025-04" db="UniProtKB">
        <authorList>
            <consortium name="RefSeq"/>
        </authorList>
    </citation>
    <scope>IDENTIFICATION</scope>
</reference>
<dbReference type="GO" id="GO:0004563">
    <property type="term" value="F:beta-N-acetylhexosaminidase activity"/>
    <property type="evidence" value="ECO:0007669"/>
    <property type="project" value="UniProtKB-EC"/>
</dbReference>
<dbReference type="EC" id="3.2.1.52" evidence="3"/>
<dbReference type="Gene3D" id="3.20.20.80">
    <property type="entry name" value="Glycosidases"/>
    <property type="match status" value="1"/>
</dbReference>
<evidence type="ECO:0000256" key="4">
    <source>
        <dbReference type="ARBA" id="ARBA00022801"/>
    </source>
</evidence>
<dbReference type="CDD" id="cd06565">
    <property type="entry name" value="GH20_GcnA-like"/>
    <property type="match status" value="1"/>
</dbReference>
<evidence type="ECO:0000256" key="1">
    <source>
        <dbReference type="ARBA" id="ARBA00001231"/>
    </source>
</evidence>
<dbReference type="RefSeq" id="XP_025422820.1">
    <property type="nucleotide sequence ID" value="XM_025567035.1"/>
</dbReference>
<keyword evidence="8" id="KW-1185">Reference proteome</keyword>
<evidence type="ECO:0000313" key="7">
    <source>
        <dbReference type="EMBL" id="MBY86519.1"/>
    </source>
</evidence>
<evidence type="ECO:0000259" key="6">
    <source>
        <dbReference type="Pfam" id="PF00728"/>
    </source>
</evidence>
<dbReference type="InterPro" id="IPR038901">
    <property type="entry name" value="HEXDC-like"/>
</dbReference>
<keyword evidence="5" id="KW-0472">Membrane</keyword>
<reference evidence="7" key="1">
    <citation type="submission" date="2018-04" db="EMBL/GenBank/DDBJ databases">
        <title>Transcriptome assembly of Sipha flava.</title>
        <authorList>
            <person name="Scully E.D."/>
            <person name="Geib S.M."/>
            <person name="Palmer N.A."/>
            <person name="Koch K."/>
            <person name="Bradshaw J."/>
            <person name="Heng-Moss T."/>
            <person name="Sarath G."/>
        </authorList>
    </citation>
    <scope>NUCLEOTIDE SEQUENCE</scope>
</reference>
<dbReference type="InterPro" id="IPR017853">
    <property type="entry name" value="GH"/>
</dbReference>
<keyword evidence="5" id="KW-1133">Transmembrane helix</keyword>
<dbReference type="InterPro" id="IPR015883">
    <property type="entry name" value="Glyco_hydro_20_cat"/>
</dbReference>
<evidence type="ECO:0000256" key="3">
    <source>
        <dbReference type="ARBA" id="ARBA00012663"/>
    </source>
</evidence>
<evidence type="ECO:0000313" key="8">
    <source>
        <dbReference type="Proteomes" id="UP000694846"/>
    </source>
</evidence>
<feature type="domain" description="Glycoside hydrolase family 20 catalytic" evidence="6">
    <location>
        <begin position="338"/>
        <end position="482"/>
    </location>
</feature>
<dbReference type="OrthoDB" id="10023921at2759"/>
<comment type="similarity">
    <text evidence="2">Belongs to the glycosyl hydrolase 20 family.</text>
</comment>
<dbReference type="GO" id="GO:0005975">
    <property type="term" value="P:carbohydrate metabolic process"/>
    <property type="evidence" value="ECO:0007669"/>
    <property type="project" value="InterPro"/>
</dbReference>
<evidence type="ECO:0000256" key="5">
    <source>
        <dbReference type="SAM" id="Phobius"/>
    </source>
</evidence>
<feature type="transmembrane region" description="Helical" evidence="5">
    <location>
        <begin position="190"/>
        <end position="209"/>
    </location>
</feature>
<name>A0A2S2R942_9HEMI</name>
<dbReference type="PANTHER" id="PTHR21040">
    <property type="entry name" value="BCDNA.GH04120"/>
    <property type="match status" value="1"/>
</dbReference>
<dbReference type="PANTHER" id="PTHR21040:SF8">
    <property type="entry name" value="BCDNA.GH04120"/>
    <property type="match status" value="1"/>
</dbReference>
<protein>
    <recommendedName>
        <fullName evidence="3">beta-N-acetylhexosaminidase</fullName>
        <ecNumber evidence="3">3.2.1.52</ecNumber>
    </recommendedName>
</protein>
<sequence length="791" mass="90585">MTTTTAALAVGCAGAGGRCGRRGVLVTGGASRARWYSTRFVVAAADRVPTDSRRSTYLRSRSFAVTVHQCSRLRARARARFSFVIRNRRLVANGRRFRIIIRRAVHRSDGKTTLVPLGERDPFGPEGIISPSPQGFDGRLFCCLGAHGLTRDGKTPAEAWTFEMDRTLWKTTITSYAGWFTNSFRRRRSVLVGLLLSILLLVICVQYNTTNDIGIQSIRTTLIMSEFETNEQALSKQQQSVPIPAQVKNIKKDEDINFIERQQPARKSRRTQLNTELQEPLPYVPPHRLVHIDFKGAPPKLLYLQKLFPLIKKFGGTGLLLEWEDMFPWSGNLSPMAAGNAYSKADIKEILKMASENNLEVIPLIQTFGHVEFALKLPDFAHLREVQESPQALCPSNNASLNFIEQMIDQILEIHGNVKYLHIGCDEVFQMGECFRCRAKAREDLFLSHVKQVATYVRMKSPVTTPIIWDDMLRHLSVATMQLYDIGKLVEPMVWVYAEDVYRFVMQIVWEKYQIVFPHAWTASAFKGAFGETLYIPNVKRHLENNLNWLQLMSNENSRFTGGFKGIAITGWQRYDHFSVLCEVLPSSIPSMVVNLLATTNGYMNQSLQANLNEGLNCGIFSHTNEYDGDFLNLNTDPYLWEQFSRCTFPGNQFFRLLYRLHTIEIDYDEFILVTKKNRGWMTSYNVEHDFSAPIRVDELMTDHSHIHRSLLSLIRPLQESLIGIFDKYTVSEWIEQRIYPMIRELEKIQKEAHDLKAKKTWPKRPLPMLKELSRIGVTDRELSTPSNDGT</sequence>
<accession>A0A2S2R942</accession>
<dbReference type="AlphaFoldDB" id="A0A2S2R942"/>
<dbReference type="Pfam" id="PF00728">
    <property type="entry name" value="Glyco_hydro_20"/>
    <property type="match status" value="1"/>
</dbReference>
<keyword evidence="4" id="KW-0378">Hydrolase</keyword>
<keyword evidence="5" id="KW-0812">Transmembrane</keyword>
<dbReference type="SUPFAM" id="SSF51445">
    <property type="entry name" value="(Trans)glycosidases"/>
    <property type="match status" value="1"/>
</dbReference>
<dbReference type="EMBL" id="GGMS01017316">
    <property type="protein sequence ID" value="MBY86519.1"/>
    <property type="molecule type" value="Transcribed_RNA"/>
</dbReference>